<protein>
    <recommendedName>
        <fullName evidence="3">SpoVT-AbrB domain-containing protein</fullName>
    </recommendedName>
</protein>
<reference evidence="1 2" key="1">
    <citation type="journal article" date="2015" name="Nature">
        <title>rRNA introns, odd ribosomes, and small enigmatic genomes across a large radiation of phyla.</title>
        <authorList>
            <person name="Brown C.T."/>
            <person name="Hug L.A."/>
            <person name="Thomas B.C."/>
            <person name="Sharon I."/>
            <person name="Castelle C.J."/>
            <person name="Singh A."/>
            <person name="Wilkins M.J."/>
            <person name="Williams K.H."/>
            <person name="Banfield J.F."/>
        </authorList>
    </citation>
    <scope>NUCLEOTIDE SEQUENCE [LARGE SCALE GENOMIC DNA]</scope>
</reference>
<evidence type="ECO:0008006" key="3">
    <source>
        <dbReference type="Google" id="ProtNLM"/>
    </source>
</evidence>
<accession>A0A0G1NPX8</accession>
<organism evidence="1 2">
    <name type="scientific">Candidatus Collierbacteria bacterium GW2011_GWA2_44_99</name>
    <dbReference type="NCBI Taxonomy" id="1618380"/>
    <lineage>
        <taxon>Bacteria</taxon>
        <taxon>Candidatus Collieribacteriota</taxon>
    </lineage>
</organism>
<sequence length="85" mass="9968">MQVTSIIRNRGQLTIPDSIRKFVGWADTMSAVTIMVNKQDEILIRPQVRAMDKDKLWRRINEVRNLNAGEAFDVVKFLERDRQSH</sequence>
<dbReference type="Proteomes" id="UP000034797">
    <property type="component" value="Unassembled WGS sequence"/>
</dbReference>
<evidence type="ECO:0000313" key="1">
    <source>
        <dbReference type="EMBL" id="KKT86249.1"/>
    </source>
</evidence>
<dbReference type="AlphaFoldDB" id="A0A0G1NPX8"/>
<proteinExistence type="predicted"/>
<dbReference type="EMBL" id="LCJW01000014">
    <property type="protein sequence ID" value="KKT86249.1"/>
    <property type="molecule type" value="Genomic_DNA"/>
</dbReference>
<gene>
    <name evidence="1" type="ORF">UW84_C0014G0006</name>
</gene>
<name>A0A0G1NPX8_9BACT</name>
<comment type="caution">
    <text evidence="1">The sequence shown here is derived from an EMBL/GenBank/DDBJ whole genome shotgun (WGS) entry which is preliminary data.</text>
</comment>
<evidence type="ECO:0000313" key="2">
    <source>
        <dbReference type="Proteomes" id="UP000034797"/>
    </source>
</evidence>